<evidence type="ECO:0000313" key="3">
    <source>
        <dbReference type="Proteomes" id="UP000015347"/>
    </source>
</evidence>
<dbReference type="RefSeq" id="WP_020041889.1">
    <property type="nucleotide sequence ID" value="NZ_KE557288.1"/>
</dbReference>
<gene>
    <name evidence="2" type="ORF">Salmuc_05368</name>
</gene>
<comment type="caution">
    <text evidence="2">The sequence shown here is derived from an EMBL/GenBank/DDBJ whole genome shotgun (WGS) entry which is preliminary data.</text>
</comment>
<dbReference type="Proteomes" id="UP000015347">
    <property type="component" value="Unassembled WGS sequence"/>
</dbReference>
<dbReference type="eggNOG" id="COG5457">
    <property type="taxonomic scope" value="Bacteria"/>
</dbReference>
<proteinExistence type="predicted"/>
<name>S9RC83_9RHOB</name>
<evidence type="ECO:0000259" key="1">
    <source>
        <dbReference type="Pfam" id="PF06568"/>
    </source>
</evidence>
<accession>S9RC83</accession>
<dbReference type="AlphaFoldDB" id="S9RC83"/>
<dbReference type="HOGENOM" id="CLU_178481_2_0_5"/>
<sequence>MSTYDSFRPTDGATGVAGRIGNVFLVASGAQAGRGDTSSIADAAARVGAVCAAAFATLKDWNDARLTRKSLLALTDRELDDIGLRRGDIDRITRFH</sequence>
<organism evidence="2 3">
    <name type="scientific">Salipiger mucosus DSM 16094</name>
    <dbReference type="NCBI Taxonomy" id="1123237"/>
    <lineage>
        <taxon>Bacteria</taxon>
        <taxon>Pseudomonadati</taxon>
        <taxon>Pseudomonadota</taxon>
        <taxon>Alphaproteobacteria</taxon>
        <taxon>Rhodobacterales</taxon>
        <taxon>Roseobacteraceae</taxon>
        <taxon>Salipiger</taxon>
    </lineage>
</organism>
<evidence type="ECO:0000313" key="2">
    <source>
        <dbReference type="EMBL" id="EPX75730.1"/>
    </source>
</evidence>
<dbReference type="OrthoDB" id="8116725at2"/>
<dbReference type="InterPro" id="IPR009506">
    <property type="entry name" value="YjiS-like"/>
</dbReference>
<keyword evidence="3" id="KW-1185">Reference proteome</keyword>
<dbReference type="STRING" id="1123237.Salmuc_05368"/>
<protein>
    <recommendedName>
        <fullName evidence="1">YjiS-like domain-containing protein</fullName>
    </recommendedName>
</protein>
<dbReference type="Pfam" id="PF06568">
    <property type="entry name" value="YjiS-like"/>
    <property type="match status" value="1"/>
</dbReference>
<feature type="domain" description="YjiS-like" evidence="1">
    <location>
        <begin position="55"/>
        <end position="90"/>
    </location>
</feature>
<reference evidence="3" key="1">
    <citation type="journal article" date="2014" name="Stand. Genomic Sci.">
        <title>Genome sequence of the exopolysaccharide-producing Salipiger mucosus type strain (DSM 16094(T)), a moderately halophilic member of the Roseobacter clade.</title>
        <authorList>
            <person name="Riedel T."/>
            <person name="Spring S."/>
            <person name="Fiebig A."/>
            <person name="Petersen J."/>
            <person name="Kyrpides N.C."/>
            <person name="Goker M."/>
            <person name="Klenk H.P."/>
        </authorList>
    </citation>
    <scope>NUCLEOTIDE SEQUENCE [LARGE SCALE GENOMIC DNA]</scope>
    <source>
        <strain evidence="3">DSM 16094</strain>
    </source>
</reference>
<dbReference type="EMBL" id="APVH01000068">
    <property type="protein sequence ID" value="EPX75730.1"/>
    <property type="molecule type" value="Genomic_DNA"/>
</dbReference>